<reference evidence="2" key="2">
    <citation type="journal article" date="2020" name="Nat. Commun.">
        <title>Large-scale genome sequencing of mycorrhizal fungi provides insights into the early evolution of symbiotic traits.</title>
        <authorList>
            <person name="Miyauchi S."/>
            <person name="Kiss E."/>
            <person name="Kuo A."/>
            <person name="Drula E."/>
            <person name="Kohler A."/>
            <person name="Sanchez-Garcia M."/>
            <person name="Morin E."/>
            <person name="Andreopoulos B."/>
            <person name="Barry K.W."/>
            <person name="Bonito G."/>
            <person name="Buee M."/>
            <person name="Carver A."/>
            <person name="Chen C."/>
            <person name="Cichocki N."/>
            <person name="Clum A."/>
            <person name="Culley D."/>
            <person name="Crous P.W."/>
            <person name="Fauchery L."/>
            <person name="Girlanda M."/>
            <person name="Hayes R.D."/>
            <person name="Keri Z."/>
            <person name="LaButti K."/>
            <person name="Lipzen A."/>
            <person name="Lombard V."/>
            <person name="Magnuson J."/>
            <person name="Maillard F."/>
            <person name="Murat C."/>
            <person name="Nolan M."/>
            <person name="Ohm R.A."/>
            <person name="Pangilinan J."/>
            <person name="Pereira M.F."/>
            <person name="Perotto S."/>
            <person name="Peter M."/>
            <person name="Pfister S."/>
            <person name="Riley R."/>
            <person name="Sitrit Y."/>
            <person name="Stielow J.B."/>
            <person name="Szollosi G."/>
            <person name="Zifcakova L."/>
            <person name="Stursova M."/>
            <person name="Spatafora J.W."/>
            <person name="Tedersoo L."/>
            <person name="Vaario L.M."/>
            <person name="Yamada A."/>
            <person name="Yan M."/>
            <person name="Wang P."/>
            <person name="Xu J."/>
            <person name="Bruns T."/>
            <person name="Baldrian P."/>
            <person name="Vilgalys R."/>
            <person name="Dunand C."/>
            <person name="Henrissat B."/>
            <person name="Grigoriev I.V."/>
            <person name="Hibbett D."/>
            <person name="Nagy L.G."/>
            <person name="Martin F.M."/>
        </authorList>
    </citation>
    <scope>NUCLEOTIDE SEQUENCE</scope>
    <source>
        <strain evidence="2">BED1</strain>
    </source>
</reference>
<accession>A0AAD4BP62</accession>
<evidence type="ECO:0000313" key="3">
    <source>
        <dbReference type="Proteomes" id="UP001194468"/>
    </source>
</evidence>
<feature type="compositionally biased region" description="Polar residues" evidence="1">
    <location>
        <begin position="43"/>
        <end position="56"/>
    </location>
</feature>
<dbReference type="AlphaFoldDB" id="A0AAD4BP62"/>
<comment type="caution">
    <text evidence="2">The sequence shown here is derived from an EMBL/GenBank/DDBJ whole genome shotgun (WGS) entry which is preliminary data.</text>
</comment>
<feature type="region of interest" description="Disordered" evidence="1">
    <location>
        <begin position="27"/>
        <end position="56"/>
    </location>
</feature>
<proteinExistence type="predicted"/>
<organism evidence="2 3">
    <name type="scientific">Boletus edulis BED1</name>
    <dbReference type="NCBI Taxonomy" id="1328754"/>
    <lineage>
        <taxon>Eukaryota</taxon>
        <taxon>Fungi</taxon>
        <taxon>Dikarya</taxon>
        <taxon>Basidiomycota</taxon>
        <taxon>Agaricomycotina</taxon>
        <taxon>Agaricomycetes</taxon>
        <taxon>Agaricomycetidae</taxon>
        <taxon>Boletales</taxon>
        <taxon>Boletineae</taxon>
        <taxon>Boletaceae</taxon>
        <taxon>Boletoideae</taxon>
        <taxon>Boletus</taxon>
    </lineage>
</organism>
<sequence>MLIGRTGLNGWARTLSEKTGSEYVVGAPQPPSSAMQGECLPSVTPTLGPSYTSNPTFSPLRSPTVRIY</sequence>
<dbReference type="EMBL" id="WHUW01000023">
    <property type="protein sequence ID" value="KAF8436039.1"/>
    <property type="molecule type" value="Genomic_DNA"/>
</dbReference>
<name>A0AAD4BP62_BOLED</name>
<dbReference type="Proteomes" id="UP001194468">
    <property type="component" value="Unassembled WGS sequence"/>
</dbReference>
<reference evidence="2" key="1">
    <citation type="submission" date="2019-10" db="EMBL/GenBank/DDBJ databases">
        <authorList>
            <consortium name="DOE Joint Genome Institute"/>
            <person name="Kuo A."/>
            <person name="Miyauchi S."/>
            <person name="Kiss E."/>
            <person name="Drula E."/>
            <person name="Kohler A."/>
            <person name="Sanchez-Garcia M."/>
            <person name="Andreopoulos B."/>
            <person name="Barry K.W."/>
            <person name="Bonito G."/>
            <person name="Buee M."/>
            <person name="Carver A."/>
            <person name="Chen C."/>
            <person name="Cichocki N."/>
            <person name="Clum A."/>
            <person name="Culley D."/>
            <person name="Crous P.W."/>
            <person name="Fauchery L."/>
            <person name="Girlanda M."/>
            <person name="Hayes R."/>
            <person name="Keri Z."/>
            <person name="LaButti K."/>
            <person name="Lipzen A."/>
            <person name="Lombard V."/>
            <person name="Magnuson J."/>
            <person name="Maillard F."/>
            <person name="Morin E."/>
            <person name="Murat C."/>
            <person name="Nolan M."/>
            <person name="Ohm R."/>
            <person name="Pangilinan J."/>
            <person name="Pereira M."/>
            <person name="Perotto S."/>
            <person name="Peter M."/>
            <person name="Riley R."/>
            <person name="Sitrit Y."/>
            <person name="Stielow B."/>
            <person name="Szollosi G."/>
            <person name="Zifcakova L."/>
            <person name="Stursova M."/>
            <person name="Spatafora J.W."/>
            <person name="Tedersoo L."/>
            <person name="Vaario L.-M."/>
            <person name="Yamada A."/>
            <person name="Yan M."/>
            <person name="Wang P."/>
            <person name="Xu J."/>
            <person name="Bruns T."/>
            <person name="Baldrian P."/>
            <person name="Vilgalys R."/>
            <person name="Henrissat B."/>
            <person name="Grigoriev I.V."/>
            <person name="Hibbett D."/>
            <person name="Nagy L.G."/>
            <person name="Martin F.M."/>
        </authorList>
    </citation>
    <scope>NUCLEOTIDE SEQUENCE</scope>
    <source>
        <strain evidence="2">BED1</strain>
    </source>
</reference>
<protein>
    <submittedName>
        <fullName evidence="2">Uncharacterized protein</fullName>
    </submittedName>
</protein>
<evidence type="ECO:0000313" key="2">
    <source>
        <dbReference type="EMBL" id="KAF8436039.1"/>
    </source>
</evidence>
<feature type="non-terminal residue" evidence="2">
    <location>
        <position position="68"/>
    </location>
</feature>
<keyword evidence="3" id="KW-1185">Reference proteome</keyword>
<evidence type="ECO:0000256" key="1">
    <source>
        <dbReference type="SAM" id="MobiDB-lite"/>
    </source>
</evidence>
<gene>
    <name evidence="2" type="ORF">L210DRAFT_3550050</name>
</gene>